<keyword evidence="2" id="KW-0812">Transmembrane</keyword>
<keyword evidence="2" id="KW-0472">Membrane</keyword>
<reference evidence="3 4" key="1">
    <citation type="submission" date="2019-08" db="EMBL/GenBank/DDBJ databases">
        <authorList>
            <person name="Karlyshev A.V."/>
        </authorList>
    </citation>
    <scope>NUCLEOTIDE SEQUENCE [LARGE SCALE GENOMIC DNA]</scope>
    <source>
        <strain evidence="3 4">Alg18-2.2</strain>
    </source>
</reference>
<dbReference type="AlphaFoldDB" id="A0A5C8KJW2"/>
<gene>
    <name evidence="3" type="ORF">FU658_10790</name>
</gene>
<dbReference type="RefSeq" id="WP_147892091.1">
    <property type="nucleotide sequence ID" value="NZ_VRTS01000007.1"/>
</dbReference>
<evidence type="ECO:0000313" key="4">
    <source>
        <dbReference type="Proteomes" id="UP000321248"/>
    </source>
</evidence>
<evidence type="ECO:0000256" key="2">
    <source>
        <dbReference type="SAM" id="Phobius"/>
    </source>
</evidence>
<sequence length="88" mass="9424">MVAAIDHFQVAGPWASVTLILALLAAVAIAGMGRANHRRAAQLAAEASVYAVDSAAKQAAYDALKRELETHKRLEAELTEAKQVAERR</sequence>
<keyword evidence="1" id="KW-0175">Coiled coil</keyword>
<evidence type="ECO:0000313" key="3">
    <source>
        <dbReference type="EMBL" id="TXK61048.1"/>
    </source>
</evidence>
<evidence type="ECO:0000256" key="1">
    <source>
        <dbReference type="SAM" id="Coils"/>
    </source>
</evidence>
<feature type="transmembrane region" description="Helical" evidence="2">
    <location>
        <begin position="12"/>
        <end position="32"/>
    </location>
</feature>
<protein>
    <submittedName>
        <fullName evidence="3">Uncharacterized protein</fullName>
    </submittedName>
</protein>
<keyword evidence="4" id="KW-1185">Reference proteome</keyword>
<proteinExistence type="predicted"/>
<keyword evidence="2" id="KW-1133">Transmembrane helix</keyword>
<comment type="caution">
    <text evidence="3">The sequence shown here is derived from an EMBL/GenBank/DDBJ whole genome shotgun (WGS) entry which is preliminary data.</text>
</comment>
<feature type="coiled-coil region" evidence="1">
    <location>
        <begin position="57"/>
        <end position="88"/>
    </location>
</feature>
<organism evidence="3 4">
    <name type="scientific">Alkalisalibacterium limincola</name>
    <dbReference type="NCBI Taxonomy" id="2699169"/>
    <lineage>
        <taxon>Bacteria</taxon>
        <taxon>Pseudomonadati</taxon>
        <taxon>Pseudomonadota</taxon>
        <taxon>Gammaproteobacteria</taxon>
        <taxon>Lysobacterales</taxon>
        <taxon>Lysobacteraceae</taxon>
        <taxon>Alkalisalibacterium</taxon>
    </lineage>
</organism>
<accession>A0A5C8KJW2</accession>
<name>A0A5C8KJW2_9GAMM</name>
<dbReference type="EMBL" id="VRTS01000007">
    <property type="protein sequence ID" value="TXK61048.1"/>
    <property type="molecule type" value="Genomic_DNA"/>
</dbReference>
<dbReference type="Proteomes" id="UP000321248">
    <property type="component" value="Unassembled WGS sequence"/>
</dbReference>